<accession>A0A521FB34</accession>
<gene>
    <name evidence="2" type="ORF">SAMN06265219_11624</name>
</gene>
<keyword evidence="1" id="KW-1133">Transmembrane helix</keyword>
<evidence type="ECO:0000313" key="3">
    <source>
        <dbReference type="Proteomes" id="UP000317557"/>
    </source>
</evidence>
<name>A0A521FB34_9BACT</name>
<keyword evidence="1" id="KW-0472">Membrane</keyword>
<organism evidence="2 3">
    <name type="scientific">Gracilimonas mengyeensis</name>
    <dbReference type="NCBI Taxonomy" id="1302730"/>
    <lineage>
        <taxon>Bacteria</taxon>
        <taxon>Pseudomonadati</taxon>
        <taxon>Balneolota</taxon>
        <taxon>Balneolia</taxon>
        <taxon>Balneolales</taxon>
        <taxon>Balneolaceae</taxon>
        <taxon>Gracilimonas</taxon>
    </lineage>
</organism>
<dbReference type="AlphaFoldDB" id="A0A521FB34"/>
<keyword evidence="1" id="KW-0812">Transmembrane</keyword>
<dbReference type="EMBL" id="FXTP01000016">
    <property type="protein sequence ID" value="SMO92740.1"/>
    <property type="molecule type" value="Genomic_DNA"/>
</dbReference>
<sequence>MFNVRYSPNWMFTAHFLSSGMQEKTTEQDIEPKWIKEYTISAVLGVLFILLFWLFTSTFNLP</sequence>
<protein>
    <submittedName>
        <fullName evidence="2">Uncharacterized protein</fullName>
    </submittedName>
</protein>
<reference evidence="2 3" key="1">
    <citation type="submission" date="2017-05" db="EMBL/GenBank/DDBJ databases">
        <authorList>
            <person name="Varghese N."/>
            <person name="Submissions S."/>
        </authorList>
    </citation>
    <scope>NUCLEOTIDE SEQUENCE [LARGE SCALE GENOMIC DNA]</scope>
    <source>
        <strain evidence="2 3">DSM 21985</strain>
    </source>
</reference>
<evidence type="ECO:0000313" key="2">
    <source>
        <dbReference type="EMBL" id="SMO92740.1"/>
    </source>
</evidence>
<feature type="transmembrane region" description="Helical" evidence="1">
    <location>
        <begin position="38"/>
        <end position="56"/>
    </location>
</feature>
<evidence type="ECO:0000256" key="1">
    <source>
        <dbReference type="SAM" id="Phobius"/>
    </source>
</evidence>
<dbReference type="Proteomes" id="UP000317557">
    <property type="component" value="Unassembled WGS sequence"/>
</dbReference>
<proteinExistence type="predicted"/>
<keyword evidence="3" id="KW-1185">Reference proteome</keyword>